<evidence type="ECO:0000313" key="4">
    <source>
        <dbReference type="Proteomes" id="UP000243579"/>
    </source>
</evidence>
<organism evidence="3 4">
    <name type="scientific">Achlya hypogyna</name>
    <name type="common">Oomycete</name>
    <name type="synonym">Protoachlya hypogyna</name>
    <dbReference type="NCBI Taxonomy" id="1202772"/>
    <lineage>
        <taxon>Eukaryota</taxon>
        <taxon>Sar</taxon>
        <taxon>Stramenopiles</taxon>
        <taxon>Oomycota</taxon>
        <taxon>Saprolegniomycetes</taxon>
        <taxon>Saprolegniales</taxon>
        <taxon>Achlyaceae</taxon>
        <taxon>Achlya</taxon>
    </lineage>
</organism>
<dbReference type="CDD" id="cd01040">
    <property type="entry name" value="Mb-like"/>
    <property type="match status" value="1"/>
</dbReference>
<reference evidence="3 4" key="1">
    <citation type="journal article" date="2014" name="Genome Biol. Evol.">
        <title>The secreted proteins of Achlya hypogyna and Thraustotheca clavata identify the ancestral oomycete secretome and reveal gene acquisitions by horizontal gene transfer.</title>
        <authorList>
            <person name="Misner I."/>
            <person name="Blouin N."/>
            <person name="Leonard G."/>
            <person name="Richards T.A."/>
            <person name="Lane C.E."/>
        </authorList>
    </citation>
    <scope>NUCLEOTIDE SEQUENCE [LARGE SCALE GENOMIC DNA]</scope>
    <source>
        <strain evidence="3 4">ATCC 48635</strain>
    </source>
</reference>
<keyword evidence="4" id="KW-1185">Reference proteome</keyword>
<accession>A0A1V9ZUY0</accession>
<evidence type="ECO:0000259" key="2">
    <source>
        <dbReference type="Pfam" id="PF00042"/>
    </source>
</evidence>
<dbReference type="GO" id="GO:0005344">
    <property type="term" value="F:oxygen carrier activity"/>
    <property type="evidence" value="ECO:0007669"/>
    <property type="project" value="UniProtKB-KW"/>
</dbReference>
<gene>
    <name evidence="3" type="ORF">ACHHYP_00581</name>
</gene>
<dbReference type="Gene3D" id="1.10.490.10">
    <property type="entry name" value="Globins"/>
    <property type="match status" value="1"/>
</dbReference>
<dbReference type="InterPro" id="IPR000971">
    <property type="entry name" value="Globin"/>
</dbReference>
<dbReference type="InterPro" id="IPR009050">
    <property type="entry name" value="Globin-like_sf"/>
</dbReference>
<keyword evidence="1" id="KW-0561">Oxygen transport</keyword>
<comment type="similarity">
    <text evidence="1">Belongs to the globin family.</text>
</comment>
<dbReference type="OrthoDB" id="436496at2759"/>
<evidence type="ECO:0000313" key="3">
    <source>
        <dbReference type="EMBL" id="OQS01600.1"/>
    </source>
</evidence>
<keyword evidence="1" id="KW-0349">Heme</keyword>
<dbReference type="Proteomes" id="UP000243579">
    <property type="component" value="Unassembled WGS sequence"/>
</dbReference>
<keyword evidence="1" id="KW-0813">Transport</keyword>
<dbReference type="InterPro" id="IPR044399">
    <property type="entry name" value="Mb-like_M"/>
</dbReference>
<feature type="domain" description="Globin" evidence="2">
    <location>
        <begin position="95"/>
        <end position="193"/>
    </location>
</feature>
<name>A0A1V9ZUY0_ACHHY</name>
<keyword evidence="1" id="KW-0408">Iron</keyword>
<keyword evidence="1" id="KW-0479">Metal-binding</keyword>
<comment type="caution">
    <text evidence="3">The sequence shown here is derived from an EMBL/GenBank/DDBJ whole genome shotgun (WGS) entry which is preliminary data.</text>
</comment>
<dbReference type="Pfam" id="PF00042">
    <property type="entry name" value="Globin"/>
    <property type="match status" value="1"/>
</dbReference>
<dbReference type="GO" id="GO:0019825">
    <property type="term" value="F:oxygen binding"/>
    <property type="evidence" value="ECO:0007669"/>
    <property type="project" value="InterPro"/>
</dbReference>
<dbReference type="InterPro" id="IPR012292">
    <property type="entry name" value="Globin/Proto"/>
</dbReference>
<dbReference type="GO" id="GO:0020037">
    <property type="term" value="F:heme binding"/>
    <property type="evidence" value="ECO:0007669"/>
    <property type="project" value="InterPro"/>
</dbReference>
<proteinExistence type="inferred from homology"/>
<evidence type="ECO:0000256" key="1">
    <source>
        <dbReference type="RuleBase" id="RU000356"/>
    </source>
</evidence>
<dbReference type="EMBL" id="JNBR01000005">
    <property type="protein sequence ID" value="OQS01600.1"/>
    <property type="molecule type" value="Genomic_DNA"/>
</dbReference>
<dbReference type="STRING" id="1202772.A0A1V9ZUY0"/>
<sequence length="247" mass="27155">MGCILASPTYDYKTTVHADGTLVLAKGHVKLLKKYAPNFVATRAPTPKDEELMTRSWDNIIGAKIRAELERRKLKTIDADDEFEASSVVQFYDVFFAKLFTINPATQPVFRGSMHVQSKALVNIVGAIRHILHSEDATSNIAALALRHIQYGVKLEFFDSLGLAMIETLSAMGDTGRWNKDVRDAWHTVIAYIICILVPPYMKGARSKEHKHLTTATSGSSRSSVSRVAIACATPVLTEIPAQAPAS</sequence>
<dbReference type="SUPFAM" id="SSF46458">
    <property type="entry name" value="Globin-like"/>
    <property type="match status" value="1"/>
</dbReference>
<dbReference type="AlphaFoldDB" id="A0A1V9ZUY0"/>
<protein>
    <recommendedName>
        <fullName evidence="2">Globin domain-containing protein</fullName>
    </recommendedName>
</protein>